<feature type="domain" description="DUF397" evidence="2">
    <location>
        <begin position="6"/>
        <end position="60"/>
    </location>
</feature>
<dbReference type="RefSeq" id="WP_111171108.1">
    <property type="nucleotide sequence ID" value="NZ_POUA01000376.1"/>
</dbReference>
<organism evidence="3 4">
    <name type="scientific">Spongiactinospora gelatinilytica</name>
    <dbReference type="NCBI Taxonomy" id="2666298"/>
    <lineage>
        <taxon>Bacteria</taxon>
        <taxon>Bacillati</taxon>
        <taxon>Actinomycetota</taxon>
        <taxon>Actinomycetes</taxon>
        <taxon>Streptosporangiales</taxon>
        <taxon>Streptosporangiaceae</taxon>
        <taxon>Spongiactinospora</taxon>
    </lineage>
</organism>
<evidence type="ECO:0000259" key="2">
    <source>
        <dbReference type="Pfam" id="PF04149"/>
    </source>
</evidence>
<dbReference type="Pfam" id="PF04149">
    <property type="entry name" value="DUF397"/>
    <property type="match status" value="1"/>
</dbReference>
<name>A0A2W2EXT0_9ACTN</name>
<gene>
    <name evidence="3" type="ORF">C1I98_32030</name>
</gene>
<dbReference type="AlphaFoldDB" id="A0A2W2EXT0"/>
<evidence type="ECO:0000313" key="4">
    <source>
        <dbReference type="Proteomes" id="UP000248544"/>
    </source>
</evidence>
<sequence>MDLSVAEWRKSSHSADNGGQRVEVARNLHGVVAVRDGEHPGGPIPVFTPGEWHFFLAGVKGAPSARALPRRSMANGARPVRRWGAAAPGVPVRRMGPLG</sequence>
<evidence type="ECO:0000313" key="3">
    <source>
        <dbReference type="EMBL" id="PZG29426.1"/>
    </source>
</evidence>
<proteinExistence type="predicted"/>
<keyword evidence="4" id="KW-1185">Reference proteome</keyword>
<reference evidence="3 4" key="1">
    <citation type="submission" date="2018-01" db="EMBL/GenBank/DDBJ databases">
        <title>Draft genome sequence of Sphaerisporangium sp. 7K107.</title>
        <authorList>
            <person name="Sahin N."/>
            <person name="Saygin H."/>
            <person name="Ay H."/>
        </authorList>
    </citation>
    <scope>NUCLEOTIDE SEQUENCE [LARGE SCALE GENOMIC DNA]</scope>
    <source>
        <strain evidence="3 4">7K107</strain>
    </source>
</reference>
<evidence type="ECO:0000256" key="1">
    <source>
        <dbReference type="SAM" id="MobiDB-lite"/>
    </source>
</evidence>
<dbReference type="InterPro" id="IPR007278">
    <property type="entry name" value="DUF397"/>
</dbReference>
<dbReference type="EMBL" id="POUA01000376">
    <property type="protein sequence ID" value="PZG29426.1"/>
    <property type="molecule type" value="Genomic_DNA"/>
</dbReference>
<accession>A0A2W2EXT0</accession>
<feature type="region of interest" description="Disordered" evidence="1">
    <location>
        <begin position="1"/>
        <end position="20"/>
    </location>
</feature>
<protein>
    <recommendedName>
        <fullName evidence="2">DUF397 domain-containing protein</fullName>
    </recommendedName>
</protein>
<dbReference type="Proteomes" id="UP000248544">
    <property type="component" value="Unassembled WGS sequence"/>
</dbReference>
<comment type="caution">
    <text evidence="3">The sequence shown here is derived from an EMBL/GenBank/DDBJ whole genome shotgun (WGS) entry which is preliminary data.</text>
</comment>